<dbReference type="PANTHER" id="PTHR46791">
    <property type="entry name" value="EXPRESSED PROTEIN"/>
    <property type="match status" value="1"/>
</dbReference>
<sequence>MYRQLLVCFYGVLLFNIGFASSQVPSETSNTFQISTIRTAYRELGTRVTNTLRVQFGDVPQIQRQFDAAAQLWRSVEQRGHLFDAEELQIISSGIADMMTALQSAIEASADTVDDLPPVPLQQSQTGQRGRPRMDVDPALLEACLQHRGVTGIAPVFGCSARTIRRRAIEYGLAEPCPPVYIQYEDPETGELVRFYKSSTAPMSTLSDDELDTVLGHILQIFPAFGRRMILGHLQHLGHHVPRERVRASYERVTGAPAQLTARPIHRRRYRVAGPNSLWHHDGQHGLIRWRVVIHAFVDGFSRMVTGIQASNNNRAETVLQLFLDAINTHQTPSRVRGDHGVENLDVARYMEENYGVERGSYIWGRSVHNIRIERLWRDVTQGFGTKWYNFFFELEAQHGLSPDVDEHIWLLHHLFLPSVDQDALEWAGAWNSHKLRLDGSRDRSPSDMFLFGVIQQGLRGPNGVRNVDGLMQDDDEHLDDISSYGVDWQDLNNPSLLHHHNEHNPNEYENLDAPHTRQPPHLSLVEVPVFECPFETQEQVDIFQEALEMIPEYYSRDMRDRQSLWVQARALLYSLITPS</sequence>
<feature type="signal peptide" evidence="3">
    <location>
        <begin position="1"/>
        <end position="22"/>
    </location>
</feature>
<gene>
    <name evidence="5" type="ORF">VNI00_018425</name>
</gene>
<dbReference type="PANTHER" id="PTHR46791:SF5">
    <property type="entry name" value="CLR5 DOMAIN-CONTAINING PROTEIN-RELATED"/>
    <property type="match status" value="1"/>
</dbReference>
<evidence type="ECO:0000256" key="1">
    <source>
        <dbReference type="ARBA" id="ARBA00022884"/>
    </source>
</evidence>
<comment type="caution">
    <text evidence="5">The sequence shown here is derived from an EMBL/GenBank/DDBJ whole genome shotgun (WGS) entry which is preliminary data.</text>
</comment>
<evidence type="ECO:0000313" key="5">
    <source>
        <dbReference type="EMBL" id="KAK7018052.1"/>
    </source>
</evidence>
<dbReference type="Proteomes" id="UP001383192">
    <property type="component" value="Unassembled WGS sequence"/>
</dbReference>
<keyword evidence="6" id="KW-1185">Reference proteome</keyword>
<feature type="chain" id="PRO_5043418248" description="Integrase catalytic domain-containing protein" evidence="3">
    <location>
        <begin position="23"/>
        <end position="580"/>
    </location>
</feature>
<dbReference type="InterPro" id="IPR012337">
    <property type="entry name" value="RNaseH-like_sf"/>
</dbReference>
<proteinExistence type="predicted"/>
<dbReference type="Gene3D" id="3.30.420.10">
    <property type="entry name" value="Ribonuclease H-like superfamily/Ribonuclease H"/>
    <property type="match status" value="1"/>
</dbReference>
<accession>A0AAW0AXK4</accession>
<evidence type="ECO:0000256" key="3">
    <source>
        <dbReference type="SAM" id="SignalP"/>
    </source>
</evidence>
<organism evidence="5 6">
    <name type="scientific">Paramarasmius palmivorus</name>
    <dbReference type="NCBI Taxonomy" id="297713"/>
    <lineage>
        <taxon>Eukaryota</taxon>
        <taxon>Fungi</taxon>
        <taxon>Dikarya</taxon>
        <taxon>Basidiomycota</taxon>
        <taxon>Agaricomycotina</taxon>
        <taxon>Agaricomycetes</taxon>
        <taxon>Agaricomycetidae</taxon>
        <taxon>Agaricales</taxon>
        <taxon>Marasmiineae</taxon>
        <taxon>Marasmiaceae</taxon>
        <taxon>Paramarasmius</taxon>
    </lineage>
</organism>
<dbReference type="InterPro" id="IPR001584">
    <property type="entry name" value="Integrase_cat-core"/>
</dbReference>
<dbReference type="AlphaFoldDB" id="A0AAW0AXK4"/>
<evidence type="ECO:0000256" key="2">
    <source>
        <dbReference type="SAM" id="MobiDB-lite"/>
    </source>
</evidence>
<reference evidence="5 6" key="1">
    <citation type="submission" date="2024-01" db="EMBL/GenBank/DDBJ databases">
        <title>A draft genome for a cacao thread blight-causing isolate of Paramarasmius palmivorus.</title>
        <authorList>
            <person name="Baruah I.K."/>
            <person name="Bukari Y."/>
            <person name="Amoako-Attah I."/>
            <person name="Meinhardt L.W."/>
            <person name="Bailey B.A."/>
            <person name="Cohen S.P."/>
        </authorList>
    </citation>
    <scope>NUCLEOTIDE SEQUENCE [LARGE SCALE GENOMIC DNA]</scope>
    <source>
        <strain evidence="5 6">GH-12</strain>
    </source>
</reference>
<dbReference type="EMBL" id="JAYKXP010000233">
    <property type="protein sequence ID" value="KAK7018052.1"/>
    <property type="molecule type" value="Genomic_DNA"/>
</dbReference>
<evidence type="ECO:0000259" key="4">
    <source>
        <dbReference type="PROSITE" id="PS50994"/>
    </source>
</evidence>
<feature type="domain" description="Integrase catalytic" evidence="4">
    <location>
        <begin position="271"/>
        <end position="454"/>
    </location>
</feature>
<dbReference type="GO" id="GO:0003723">
    <property type="term" value="F:RNA binding"/>
    <property type="evidence" value="ECO:0007669"/>
    <property type="project" value="UniProtKB-KW"/>
</dbReference>
<dbReference type="InterPro" id="IPR036397">
    <property type="entry name" value="RNaseH_sf"/>
</dbReference>
<dbReference type="Pfam" id="PF24764">
    <property type="entry name" value="rva_4"/>
    <property type="match status" value="1"/>
</dbReference>
<dbReference type="SUPFAM" id="SSF53098">
    <property type="entry name" value="Ribonuclease H-like"/>
    <property type="match status" value="1"/>
</dbReference>
<keyword evidence="3" id="KW-0732">Signal</keyword>
<feature type="region of interest" description="Disordered" evidence="2">
    <location>
        <begin position="113"/>
        <end position="133"/>
    </location>
</feature>
<dbReference type="InterPro" id="IPR058913">
    <property type="entry name" value="Integrase_dom_put"/>
</dbReference>
<protein>
    <recommendedName>
        <fullName evidence="4">Integrase catalytic domain-containing protein</fullName>
    </recommendedName>
</protein>
<dbReference type="GO" id="GO:0015074">
    <property type="term" value="P:DNA integration"/>
    <property type="evidence" value="ECO:0007669"/>
    <property type="project" value="InterPro"/>
</dbReference>
<name>A0AAW0AXK4_9AGAR</name>
<evidence type="ECO:0000313" key="6">
    <source>
        <dbReference type="Proteomes" id="UP001383192"/>
    </source>
</evidence>
<keyword evidence="1" id="KW-0694">RNA-binding</keyword>
<dbReference type="PROSITE" id="PS50994">
    <property type="entry name" value="INTEGRASE"/>
    <property type="match status" value="1"/>
</dbReference>
<dbReference type="GO" id="GO:0005634">
    <property type="term" value="C:nucleus"/>
    <property type="evidence" value="ECO:0007669"/>
    <property type="project" value="UniProtKB-ARBA"/>
</dbReference>